<dbReference type="EMBL" id="CAMXCT010006818">
    <property type="protein sequence ID" value="CAI4020542.1"/>
    <property type="molecule type" value="Genomic_DNA"/>
</dbReference>
<gene>
    <name evidence="2" type="ORF">C1SCF055_LOCUS44954</name>
</gene>
<feature type="region of interest" description="Disordered" evidence="1">
    <location>
        <begin position="396"/>
        <end position="423"/>
    </location>
</feature>
<reference evidence="3" key="2">
    <citation type="submission" date="2024-04" db="EMBL/GenBank/DDBJ databases">
        <authorList>
            <person name="Chen Y."/>
            <person name="Shah S."/>
            <person name="Dougan E. K."/>
            <person name="Thang M."/>
            <person name="Chan C."/>
        </authorList>
    </citation>
    <scope>NUCLEOTIDE SEQUENCE [LARGE SCALE GENOMIC DNA]</scope>
</reference>
<evidence type="ECO:0000313" key="4">
    <source>
        <dbReference type="EMBL" id="CAL4807854.1"/>
    </source>
</evidence>
<evidence type="ECO:0000313" key="3">
    <source>
        <dbReference type="EMBL" id="CAL1173917.1"/>
    </source>
</evidence>
<proteinExistence type="predicted"/>
<name>A0A9P1M557_9DINO</name>
<dbReference type="OrthoDB" id="10688406at2759"/>
<evidence type="ECO:0000313" key="2">
    <source>
        <dbReference type="EMBL" id="CAI4020542.1"/>
    </source>
</evidence>
<feature type="compositionally biased region" description="Basic residues" evidence="1">
    <location>
        <begin position="407"/>
        <end position="423"/>
    </location>
</feature>
<feature type="compositionally biased region" description="Basic residues" evidence="1">
    <location>
        <begin position="241"/>
        <end position="252"/>
    </location>
</feature>
<accession>A0A9P1M557</accession>
<feature type="region of interest" description="Disordered" evidence="1">
    <location>
        <begin position="232"/>
        <end position="258"/>
    </location>
</feature>
<protein>
    <submittedName>
        <fullName evidence="4">GTPase Der</fullName>
    </submittedName>
</protein>
<reference evidence="2" key="1">
    <citation type="submission" date="2022-10" db="EMBL/GenBank/DDBJ databases">
        <authorList>
            <person name="Chen Y."/>
            <person name="Dougan E. K."/>
            <person name="Chan C."/>
            <person name="Rhodes N."/>
            <person name="Thang M."/>
        </authorList>
    </citation>
    <scope>NUCLEOTIDE SEQUENCE</scope>
</reference>
<dbReference type="Proteomes" id="UP001152797">
    <property type="component" value="Unassembled WGS sequence"/>
</dbReference>
<sequence>MAAALAACERRRSAKSALALSAKMARERVPAHSKVERKKKQVLPPKSCRYVKIYTYQEHLDCFAPPLGDSTTPPSHWPEGFQVSTLPRVAWLPPGWGQAFKEDCDRKFYVAPEHLGSRAMVNKLNVELTVGKKLKPADQHGFILGDDYVKKWPPWLPKDWRIAYFRSAGGSLKPCFLSPTGVQYNNKKEVLAKKKEEITDKRVGLKALASRPQGAKTGDNGKLRGGFAQRLARKAAEKKPRTARTARGRRKMPKPEPKCFRTFTSQELIECFAPPLGDSLTPPSHWPEGLKVSRLPRISWLPPNWGQAYRDGLRRKLYVAPPGKGSRVVFHRENVERIEGRRLYPMDQHGLHLGHECITQWPGWLPKDWMIGYFKVRDTVKVCFLSPKGARFQDRKGVLDSLNPDRGKRKPTKLNPKRKRKPKKKPINIVLGEFAHRMAFKLRQRAIFSLRDSLAFHAEGEDELPDTCDIFRSFTYEEFDQCFAPPLGDVTTPPAHWPEGLEVCTLPRISWLPPGWGQGIRIGQKGRRLKVFVAPEGHGRLVVNNKQNMEVILQTRLRPLDQHGKLLGLGDECIERWPIWLPKTWRIAYYKEQGEVRPCFVSPSGVRCSKRSKVLAEAQQQKAVDEANAAEADRLSKRKRLRKAEVVEVDNSDDDAEAQVDRIQALVADDSADADAASNASAVRRCSAPIPVNSATKRKRLRPAQVGPEQTAGTLAPHAVVRVERRPHVQILSGTPSGLDVSKLSEADREWLTNHPLYIKIHHHGYPLPFGDQDILALKAFTPKESGGEADFTFY</sequence>
<dbReference type="EMBL" id="CAMXCT030006818">
    <property type="protein sequence ID" value="CAL4807854.1"/>
    <property type="molecule type" value="Genomic_DNA"/>
</dbReference>
<dbReference type="AlphaFoldDB" id="A0A9P1M557"/>
<dbReference type="EMBL" id="CAMXCT020006818">
    <property type="protein sequence ID" value="CAL1173917.1"/>
    <property type="molecule type" value="Genomic_DNA"/>
</dbReference>
<feature type="compositionally biased region" description="Basic and acidic residues" evidence="1">
    <location>
        <begin position="396"/>
        <end position="406"/>
    </location>
</feature>
<comment type="caution">
    <text evidence="2">The sequence shown here is derived from an EMBL/GenBank/DDBJ whole genome shotgun (WGS) entry which is preliminary data.</text>
</comment>
<keyword evidence="5" id="KW-1185">Reference proteome</keyword>
<organism evidence="2">
    <name type="scientific">Cladocopium goreaui</name>
    <dbReference type="NCBI Taxonomy" id="2562237"/>
    <lineage>
        <taxon>Eukaryota</taxon>
        <taxon>Sar</taxon>
        <taxon>Alveolata</taxon>
        <taxon>Dinophyceae</taxon>
        <taxon>Suessiales</taxon>
        <taxon>Symbiodiniaceae</taxon>
        <taxon>Cladocopium</taxon>
    </lineage>
</organism>
<evidence type="ECO:0000313" key="5">
    <source>
        <dbReference type="Proteomes" id="UP001152797"/>
    </source>
</evidence>
<evidence type="ECO:0000256" key="1">
    <source>
        <dbReference type="SAM" id="MobiDB-lite"/>
    </source>
</evidence>